<proteinExistence type="predicted"/>
<protein>
    <submittedName>
        <fullName evidence="2">Uncharacterized protein</fullName>
    </submittedName>
</protein>
<feature type="region of interest" description="Disordered" evidence="1">
    <location>
        <begin position="1"/>
        <end position="37"/>
    </location>
</feature>
<keyword evidence="3" id="KW-1185">Reference proteome</keyword>
<dbReference type="InParanoid" id="A0A482XBV6"/>
<evidence type="ECO:0000256" key="1">
    <source>
        <dbReference type="SAM" id="MobiDB-lite"/>
    </source>
</evidence>
<comment type="caution">
    <text evidence="2">The sequence shown here is derived from an EMBL/GenBank/DDBJ whole genome shotgun (WGS) entry which is preliminary data.</text>
</comment>
<dbReference type="EMBL" id="QKKF02013559">
    <property type="protein sequence ID" value="RZF42990.1"/>
    <property type="molecule type" value="Genomic_DNA"/>
</dbReference>
<evidence type="ECO:0000313" key="2">
    <source>
        <dbReference type="EMBL" id="RZF42990.1"/>
    </source>
</evidence>
<evidence type="ECO:0000313" key="3">
    <source>
        <dbReference type="Proteomes" id="UP000291343"/>
    </source>
</evidence>
<name>A0A482XBV6_LAOST</name>
<dbReference type="AlphaFoldDB" id="A0A482XBV6"/>
<accession>A0A482XBV6</accession>
<sequence>MLAVCSRGRRRTPSPRSGDYEASRRHQTPESAPGQRSQICREILSTANVLHLLQGFPLLFEFESRTLPEEILAKGAERWLAKEFRDKFVTFDLVHFLVFDGAATPRNRLTSVMEFVFVL</sequence>
<dbReference type="Proteomes" id="UP000291343">
    <property type="component" value="Unassembled WGS sequence"/>
</dbReference>
<reference evidence="2 3" key="1">
    <citation type="journal article" date="2017" name="Gigascience">
        <title>Genome sequence of the small brown planthopper, Laodelphax striatellus.</title>
        <authorList>
            <person name="Zhu J."/>
            <person name="Jiang F."/>
            <person name="Wang X."/>
            <person name="Yang P."/>
            <person name="Bao Y."/>
            <person name="Zhao W."/>
            <person name="Wang W."/>
            <person name="Lu H."/>
            <person name="Wang Q."/>
            <person name="Cui N."/>
            <person name="Li J."/>
            <person name="Chen X."/>
            <person name="Luo L."/>
            <person name="Yu J."/>
            <person name="Kang L."/>
            <person name="Cui F."/>
        </authorList>
    </citation>
    <scope>NUCLEOTIDE SEQUENCE [LARGE SCALE GENOMIC DNA]</scope>
    <source>
        <strain evidence="2">Lst14</strain>
    </source>
</reference>
<gene>
    <name evidence="2" type="ORF">LSTR_LSTR008119</name>
</gene>
<feature type="compositionally biased region" description="Basic and acidic residues" evidence="1">
    <location>
        <begin position="18"/>
        <end position="28"/>
    </location>
</feature>
<organism evidence="2 3">
    <name type="scientific">Laodelphax striatellus</name>
    <name type="common">Small brown planthopper</name>
    <name type="synonym">Delphax striatella</name>
    <dbReference type="NCBI Taxonomy" id="195883"/>
    <lineage>
        <taxon>Eukaryota</taxon>
        <taxon>Metazoa</taxon>
        <taxon>Ecdysozoa</taxon>
        <taxon>Arthropoda</taxon>
        <taxon>Hexapoda</taxon>
        <taxon>Insecta</taxon>
        <taxon>Pterygota</taxon>
        <taxon>Neoptera</taxon>
        <taxon>Paraneoptera</taxon>
        <taxon>Hemiptera</taxon>
        <taxon>Auchenorrhyncha</taxon>
        <taxon>Fulgoroidea</taxon>
        <taxon>Delphacidae</taxon>
        <taxon>Criomorphinae</taxon>
        <taxon>Laodelphax</taxon>
    </lineage>
</organism>